<protein>
    <submittedName>
        <fullName evidence="2">Uncharacterized protein</fullName>
    </submittedName>
</protein>
<evidence type="ECO:0000313" key="3">
    <source>
        <dbReference type="Proteomes" id="UP000000576"/>
    </source>
</evidence>
<accession>A0AAI8ESD6</accession>
<gene>
    <name evidence="2" type="ordered locus">XAC1917</name>
</gene>
<dbReference type="Proteomes" id="UP000000576">
    <property type="component" value="Chromosome"/>
</dbReference>
<reference evidence="2 3" key="1">
    <citation type="journal article" date="2002" name="Nature">
        <title>Comparison of the genomes of two Xanthomonas pathogens with differing host specificities.</title>
        <authorList>
            <person name="da Silva A.C."/>
            <person name="Ferro J.A."/>
            <person name="Reinach F.C."/>
            <person name="Farah C.S."/>
            <person name="Furlan L.R."/>
            <person name="Quaggio R.B."/>
            <person name="Monteiro-Vitorello C.B."/>
            <person name="Van Sluys M.A."/>
            <person name="Almeida N.F."/>
            <person name="Alves L.M."/>
            <person name="do Amaral A.M."/>
            <person name="Bertolini M.C."/>
            <person name="Camargo L.E."/>
            <person name="Camarotte G."/>
            <person name="Cannavan F."/>
            <person name="Cardozo J."/>
            <person name="Chambergo F."/>
            <person name="Ciapina L.P."/>
            <person name="Cicarelli R.M."/>
            <person name="Coutinho L.L."/>
            <person name="Cursino-Santos J.R."/>
            <person name="El-Dorry H."/>
            <person name="Faria J.B."/>
            <person name="Ferreira A.J."/>
            <person name="Ferreira R.C."/>
            <person name="Ferro M.I."/>
            <person name="Formighieri E.F."/>
            <person name="Franco M.C."/>
            <person name="Greggio C.C."/>
            <person name="Gruber A."/>
            <person name="Katsuyama A.M."/>
            <person name="Kishi L.T."/>
            <person name="Leite R.P."/>
            <person name="Lemos E.G."/>
            <person name="Lemos M.V."/>
            <person name="Locali E.C."/>
            <person name="Machado M.A."/>
            <person name="Madeira A.M."/>
            <person name="Martinez-Rossi N.M."/>
            <person name="Martins E.C."/>
            <person name="Meidanis J."/>
            <person name="Menck C.F."/>
            <person name="Miyaki C.Y."/>
            <person name="Moon D.H."/>
            <person name="Moreira L.M."/>
            <person name="Novo M.T."/>
            <person name="Okura V.K."/>
            <person name="Oliveira M.C."/>
            <person name="Oliveira V.R."/>
            <person name="Pereira H.A."/>
            <person name="Rossi A."/>
            <person name="Sena J.A."/>
            <person name="Silva C."/>
            <person name="de Souza R.F."/>
            <person name="Spinola L.A."/>
            <person name="Takita M.A."/>
            <person name="Tamura R.E."/>
            <person name="Teixeira E.C."/>
            <person name="Tezza R.I."/>
            <person name="Trindade dos Santos M."/>
            <person name="Truffi D."/>
            <person name="Tsai S.M."/>
            <person name="White F.F."/>
            <person name="Setubal J.C."/>
            <person name="Kitajima J.P."/>
        </authorList>
    </citation>
    <scope>NUCLEOTIDE SEQUENCE [LARGE SCALE GENOMIC DNA]</scope>
    <source>
        <strain evidence="2 3">306</strain>
    </source>
</reference>
<feature type="region of interest" description="Disordered" evidence="1">
    <location>
        <begin position="31"/>
        <end position="87"/>
    </location>
</feature>
<dbReference type="AlphaFoldDB" id="A0AAI8ESD6"/>
<feature type="compositionally biased region" description="Basic and acidic residues" evidence="1">
    <location>
        <begin position="31"/>
        <end position="45"/>
    </location>
</feature>
<sequence>MDYEESGDEEVPFHRGVDCVRAQASRAWDDSRRSDASWVSRRERSMCGARTTAAGPVRAQAPVVAGRGKPQAKAAGGRPESGQGDAPEVVNDVIHTQGVFMKIKSVGCVALALFFITGCTVVSAGADMRAPSGASLCEESRGWEGAGSTQAIQVNPQVSEDDSGRSYRFDLGGRGGLKRLGASCGWGSYAECSFEAVRSDGASYRFSEMSTFGLWETKEGLYLVYRIVAPKEKAAEAKRRVVRVGNPPAEICNQIGDYSNLM</sequence>
<evidence type="ECO:0000313" key="2">
    <source>
        <dbReference type="EMBL" id="AAM36779.1"/>
    </source>
</evidence>
<evidence type="ECO:0000256" key="1">
    <source>
        <dbReference type="SAM" id="MobiDB-lite"/>
    </source>
</evidence>
<dbReference type="KEGG" id="xac:XAC1917"/>
<proteinExistence type="predicted"/>
<dbReference type="EMBL" id="AE008923">
    <property type="protein sequence ID" value="AAM36779.1"/>
    <property type="molecule type" value="Genomic_DNA"/>
</dbReference>
<organism evidence="2 3">
    <name type="scientific">Xanthomonas axonopodis pv. citri (strain 306)</name>
    <dbReference type="NCBI Taxonomy" id="190486"/>
    <lineage>
        <taxon>Bacteria</taxon>
        <taxon>Pseudomonadati</taxon>
        <taxon>Pseudomonadota</taxon>
        <taxon>Gammaproteobacteria</taxon>
        <taxon>Lysobacterales</taxon>
        <taxon>Lysobacteraceae</taxon>
        <taxon>Xanthomonas</taxon>
    </lineage>
</organism>
<name>A0AAI8ESD6_XANAC</name>